<evidence type="ECO:0000313" key="2">
    <source>
        <dbReference type="EMBL" id="RFM29900.1"/>
    </source>
</evidence>
<dbReference type="RefSeq" id="WP_116845655.1">
    <property type="nucleotide sequence ID" value="NZ_QTJU01000001.1"/>
</dbReference>
<dbReference type="GO" id="GO:0005886">
    <property type="term" value="C:plasma membrane"/>
    <property type="evidence" value="ECO:0007669"/>
    <property type="project" value="TreeGrafter"/>
</dbReference>
<feature type="transmembrane region" description="Helical" evidence="1">
    <location>
        <begin position="376"/>
        <end position="396"/>
    </location>
</feature>
<dbReference type="Proteomes" id="UP000261284">
    <property type="component" value="Unassembled WGS sequence"/>
</dbReference>
<proteinExistence type="predicted"/>
<dbReference type="PIRSF" id="PIRSF004548">
    <property type="entry name" value="CreD"/>
    <property type="match status" value="1"/>
</dbReference>
<feature type="transmembrane region" description="Helical" evidence="1">
    <location>
        <begin position="352"/>
        <end position="370"/>
    </location>
</feature>
<keyword evidence="1" id="KW-0812">Transmembrane</keyword>
<feature type="transmembrane region" description="Helical" evidence="1">
    <location>
        <begin position="325"/>
        <end position="345"/>
    </location>
</feature>
<dbReference type="PANTHER" id="PTHR30092">
    <property type="entry name" value="INNER MEMBRANE PROTEIN CRED"/>
    <property type="match status" value="1"/>
</dbReference>
<sequence length="444" mass="49080">MATTSSFNNIYAGGKIMLKAGFTGLLTLLLLIPAWFVMQLVQERQARQRAVTQSLTSRWATAQTVSGPYIVVPYQSNFNTQQYLMLLPQNLQVQASLSPEKKSESIYQVLLYRSHISMQGNFNFKLPASVNPAVVHWEQARLYLGISDLKGMEETPHITCKDSLVNLQADLPVKRSDSTGFSGPVTLDATQVGQQVSFAVEFALKGSGSLHVTPLAANSKLIMHSTWSRPGFDGNTLPVSSTVNNKGFNATWVFNEANMPFGTALTDVLPDKENISVGVSMIQQADEDQYAKTLRCIKYALLVIGLTFALFLLIELLQHKPFHPVQYLLVGFALVVFYTLLLSFSEYIDFDAAYLVAAMATIALISLYAQGHFKKWRTAAVFAGALSLLYGFLFVIIRLQDTALLAGSIGLFVILSVIMYFSRKISWYPNPVGLNPDQSLSETL</sequence>
<evidence type="ECO:0000256" key="1">
    <source>
        <dbReference type="SAM" id="Phobius"/>
    </source>
</evidence>
<dbReference type="OrthoDB" id="9791851at2"/>
<dbReference type="Pfam" id="PF06123">
    <property type="entry name" value="CreD"/>
    <property type="match status" value="1"/>
</dbReference>
<comment type="caution">
    <text evidence="2">The sequence shown here is derived from an EMBL/GenBank/DDBJ whole genome shotgun (WGS) entry which is preliminary data.</text>
</comment>
<gene>
    <name evidence="2" type="ORF">DXN05_02690</name>
</gene>
<organism evidence="2 3">
    <name type="scientific">Deminuibacter soli</name>
    <dbReference type="NCBI Taxonomy" id="2291815"/>
    <lineage>
        <taxon>Bacteria</taxon>
        <taxon>Pseudomonadati</taxon>
        <taxon>Bacteroidota</taxon>
        <taxon>Chitinophagia</taxon>
        <taxon>Chitinophagales</taxon>
        <taxon>Chitinophagaceae</taxon>
        <taxon>Deminuibacter</taxon>
    </lineage>
</organism>
<evidence type="ECO:0000313" key="3">
    <source>
        <dbReference type="Proteomes" id="UP000261284"/>
    </source>
</evidence>
<name>A0A3E1NPR2_9BACT</name>
<reference evidence="2 3" key="1">
    <citation type="submission" date="2018-08" db="EMBL/GenBank/DDBJ databases">
        <title>Chitinophagaceae sp. K23C18032701, a novel bacterium isolated from forest soil.</title>
        <authorList>
            <person name="Wang C."/>
        </authorList>
    </citation>
    <scope>NUCLEOTIDE SEQUENCE [LARGE SCALE GENOMIC DNA]</scope>
    <source>
        <strain evidence="2 3">K23C18032701</strain>
    </source>
</reference>
<accession>A0A3E1NPR2</accession>
<dbReference type="PANTHER" id="PTHR30092:SF0">
    <property type="entry name" value="INNER MEMBRANE PROTEIN CRED"/>
    <property type="match status" value="1"/>
</dbReference>
<dbReference type="InterPro" id="IPR010364">
    <property type="entry name" value="Uncharacterised_IM_CreD"/>
</dbReference>
<keyword evidence="3" id="KW-1185">Reference proteome</keyword>
<protein>
    <submittedName>
        <fullName evidence="2">Cell envelope integrity protein CreD</fullName>
    </submittedName>
</protein>
<feature type="transmembrane region" description="Helical" evidence="1">
    <location>
        <begin position="299"/>
        <end position="319"/>
    </location>
</feature>
<feature type="transmembrane region" description="Helical" evidence="1">
    <location>
        <begin position="20"/>
        <end position="41"/>
    </location>
</feature>
<dbReference type="EMBL" id="QTJU01000001">
    <property type="protein sequence ID" value="RFM29900.1"/>
    <property type="molecule type" value="Genomic_DNA"/>
</dbReference>
<dbReference type="AlphaFoldDB" id="A0A3E1NPR2"/>
<keyword evidence="1" id="KW-1133">Transmembrane helix</keyword>
<dbReference type="NCBIfam" id="NF008712">
    <property type="entry name" value="PRK11715.1-1"/>
    <property type="match status" value="1"/>
</dbReference>
<feature type="transmembrane region" description="Helical" evidence="1">
    <location>
        <begin position="403"/>
        <end position="421"/>
    </location>
</feature>
<keyword evidence="1" id="KW-0472">Membrane</keyword>